<gene>
    <name evidence="2" type="ORF">DIT97_11980</name>
</gene>
<dbReference type="EMBL" id="DQAY01000068">
    <property type="protein sequence ID" value="HCO23729.1"/>
    <property type="molecule type" value="Genomic_DNA"/>
</dbReference>
<evidence type="ECO:0000313" key="3">
    <source>
        <dbReference type="Proteomes" id="UP000263642"/>
    </source>
</evidence>
<dbReference type="SUPFAM" id="SSF55729">
    <property type="entry name" value="Acyl-CoA N-acyltransferases (Nat)"/>
    <property type="match status" value="1"/>
</dbReference>
<proteinExistence type="predicted"/>
<dbReference type="InterPro" id="IPR038740">
    <property type="entry name" value="BioF2-like_GNAT_dom"/>
</dbReference>
<dbReference type="InterPro" id="IPR016181">
    <property type="entry name" value="Acyl_CoA_acyltransferase"/>
</dbReference>
<dbReference type="Gene3D" id="3.40.630.30">
    <property type="match status" value="1"/>
</dbReference>
<dbReference type="AlphaFoldDB" id="A0A3D3R4Q2"/>
<comment type="caution">
    <text evidence="2">The sequence shown here is derived from an EMBL/GenBank/DDBJ whole genome shotgun (WGS) entry which is preliminary data.</text>
</comment>
<name>A0A3D3R4Q2_9PLAN</name>
<organism evidence="2 3">
    <name type="scientific">Gimesia maris</name>
    <dbReference type="NCBI Taxonomy" id="122"/>
    <lineage>
        <taxon>Bacteria</taxon>
        <taxon>Pseudomonadati</taxon>
        <taxon>Planctomycetota</taxon>
        <taxon>Planctomycetia</taxon>
        <taxon>Planctomycetales</taxon>
        <taxon>Planctomycetaceae</taxon>
        <taxon>Gimesia</taxon>
    </lineage>
</organism>
<protein>
    <recommendedName>
        <fullName evidence="1">BioF2-like acetyltransferase domain-containing protein</fullName>
    </recommendedName>
</protein>
<feature type="domain" description="BioF2-like acetyltransferase" evidence="1">
    <location>
        <begin position="212"/>
        <end position="356"/>
    </location>
</feature>
<dbReference type="Pfam" id="PF13480">
    <property type="entry name" value="Acetyltransf_6"/>
    <property type="match status" value="1"/>
</dbReference>
<evidence type="ECO:0000313" key="2">
    <source>
        <dbReference type="EMBL" id="HCO23729.1"/>
    </source>
</evidence>
<accession>A0A3D3R4Q2</accession>
<evidence type="ECO:0000259" key="1">
    <source>
        <dbReference type="Pfam" id="PF13480"/>
    </source>
</evidence>
<reference evidence="2 3" key="1">
    <citation type="journal article" date="2018" name="Nat. Biotechnol.">
        <title>A standardized bacterial taxonomy based on genome phylogeny substantially revises the tree of life.</title>
        <authorList>
            <person name="Parks D.H."/>
            <person name="Chuvochina M."/>
            <person name="Waite D.W."/>
            <person name="Rinke C."/>
            <person name="Skarshewski A."/>
            <person name="Chaumeil P.A."/>
            <person name="Hugenholtz P."/>
        </authorList>
    </citation>
    <scope>NUCLEOTIDE SEQUENCE [LARGE SCALE GENOMIC DNA]</scope>
    <source>
        <strain evidence="2">UBA9375</strain>
    </source>
</reference>
<sequence length="419" mass="48545">MQTNFIPKKDTACWTIQPEQDQNGFESLQIRSYPLNPEQFTTVSEPYQNWRELFQNDPHSDLEQHPDHILSISSLLQKNQSAVNGHLILCRQGNRPVAAGILLPKSISTKKLRGLGPARQLHGYFLSGKRFLIAKDYQYDHGFQNFLLEATLSFCGQTAGRYLLLEDILIDEPLNQSLSQLSSHCLTYSHTGFQSRCLIQFPEIPLDYWNQFRSKSRRKHRKLIRDNSHLKLVRITRPDQVADFLDAAHQISKNTWQTQRLGLRVKNSAKEIEELLFFAINDALRSYLLMDQDQPVAFKIGIQHQGIYHDREFGFDLDYASISPGETLLLLILEDLITYDTPRTFDFGIGDAEYKQRYSSEITQSRSVLLFPSSLRNKSLLSYLKASCWIDQFSRKVLKRTGLYTALRHLVRYRKLGSR</sequence>
<dbReference type="Proteomes" id="UP000263642">
    <property type="component" value="Unassembled WGS sequence"/>
</dbReference>